<dbReference type="RefSeq" id="XP_018990734.1">
    <property type="nucleotide sequence ID" value="XM_019140759.1"/>
</dbReference>
<keyword evidence="2" id="KW-1185">Reference proteome</keyword>
<dbReference type="AlphaFoldDB" id="A0A1E3HFJ0"/>
<evidence type="ECO:0000313" key="2">
    <source>
        <dbReference type="Proteomes" id="UP000094065"/>
    </source>
</evidence>
<accession>A0A1E3HFJ0</accession>
<comment type="caution">
    <text evidence="1">The sequence shown here is derived from an EMBL/GenBank/DDBJ whole genome shotgun (WGS) entry which is preliminary data.</text>
</comment>
<proteinExistence type="predicted"/>
<sequence length="71" mass="8030">MWGLRAACSGREIDPNALTRENMEHTSALWSLRSVLAPGTPGKWNQTVVHALGRKYFVDETLNNQGRYMEP</sequence>
<dbReference type="Proteomes" id="UP000094065">
    <property type="component" value="Unassembled WGS sequence"/>
</dbReference>
<organism evidence="1 2">
    <name type="scientific">Cryptococcus amylolentus CBS 6039</name>
    <dbReference type="NCBI Taxonomy" id="1295533"/>
    <lineage>
        <taxon>Eukaryota</taxon>
        <taxon>Fungi</taxon>
        <taxon>Dikarya</taxon>
        <taxon>Basidiomycota</taxon>
        <taxon>Agaricomycotina</taxon>
        <taxon>Tremellomycetes</taxon>
        <taxon>Tremellales</taxon>
        <taxon>Cryptococcaceae</taxon>
        <taxon>Cryptococcus</taxon>
    </lineage>
</organism>
<evidence type="ECO:0000313" key="1">
    <source>
        <dbReference type="EMBL" id="ODN75084.1"/>
    </source>
</evidence>
<gene>
    <name evidence="1" type="ORF">L202_06300</name>
</gene>
<name>A0A1E3HFJ0_9TREE</name>
<dbReference type="EMBL" id="AWGJ01000010">
    <property type="protein sequence ID" value="ODN75084.1"/>
    <property type="molecule type" value="Genomic_DNA"/>
</dbReference>
<protein>
    <submittedName>
        <fullName evidence="1">Uncharacterized protein</fullName>
    </submittedName>
</protein>
<reference evidence="1 2" key="1">
    <citation type="submission" date="2016-06" db="EMBL/GenBank/DDBJ databases">
        <title>Evolution of pathogenesis and genome organization in the Tremellales.</title>
        <authorList>
            <person name="Cuomo C."/>
            <person name="Litvintseva A."/>
            <person name="Heitman J."/>
            <person name="Chen Y."/>
            <person name="Sun S."/>
            <person name="Springer D."/>
            <person name="Dromer F."/>
            <person name="Young S."/>
            <person name="Zeng Q."/>
            <person name="Chapman S."/>
            <person name="Gujja S."/>
            <person name="Saif S."/>
            <person name="Birren B."/>
        </authorList>
    </citation>
    <scope>NUCLEOTIDE SEQUENCE [LARGE SCALE GENOMIC DNA]</scope>
    <source>
        <strain evidence="1 2">CBS 6039</strain>
    </source>
</reference>
<dbReference type="GeneID" id="30157609"/>